<organism evidence="1 2">
    <name type="scientific">Silvibacterium bohemicum</name>
    <dbReference type="NCBI Taxonomy" id="1577686"/>
    <lineage>
        <taxon>Bacteria</taxon>
        <taxon>Pseudomonadati</taxon>
        <taxon>Acidobacteriota</taxon>
        <taxon>Terriglobia</taxon>
        <taxon>Terriglobales</taxon>
        <taxon>Acidobacteriaceae</taxon>
        <taxon>Silvibacterium</taxon>
    </lineage>
</organism>
<sequence>MGTIFYSWQVDRPKINCRNFIERALQSAIDRLKADIELEESLRDGLELDRDTKNVPGSPSIFDTIMQKIASASIFVPDLTFVGQRDNGRPTSNPNVLIEYGYALHKPGPLRILAVMNDLYGEPTNLTIPFNQVHRRFPITYTLAEDANDEERKAEKKSLTAKFENALRAIFESAEYVQEQASHIPSAMDVAALHQRDMEYEQALSSLGWGEGAHKVRENAKTLFAAIKTRCDEVESTFGFGVGCGWEASQRENFSCVMRNHSLGVIVGWEQPRLDSLEDARLRVREYKGRLYLPGEFTGGHIQPAKMVGEAVYSATLSRDYALGWVKAGKRRDEPSFISNDDLAETCVTQFLNLLRKE</sequence>
<keyword evidence="2" id="KW-1185">Reference proteome</keyword>
<dbReference type="EMBL" id="JACHEK010000004">
    <property type="protein sequence ID" value="MBB6144302.1"/>
    <property type="molecule type" value="Genomic_DNA"/>
</dbReference>
<gene>
    <name evidence="1" type="ORF">HNQ77_002254</name>
</gene>
<evidence type="ECO:0000313" key="2">
    <source>
        <dbReference type="Proteomes" id="UP000538666"/>
    </source>
</evidence>
<protein>
    <recommendedName>
        <fullName evidence="3">CD-NTase-associated protein 12/Pycsar effector protein TIR domain-containing protein</fullName>
    </recommendedName>
</protein>
<comment type="caution">
    <text evidence="1">The sequence shown here is derived from an EMBL/GenBank/DDBJ whole genome shotgun (WGS) entry which is preliminary data.</text>
</comment>
<proteinExistence type="predicted"/>
<dbReference type="RefSeq" id="WP_050059055.1">
    <property type="nucleotide sequence ID" value="NZ_JACHEK010000004.1"/>
</dbReference>
<dbReference type="Proteomes" id="UP000538666">
    <property type="component" value="Unassembled WGS sequence"/>
</dbReference>
<accession>A0A841JSC7</accession>
<evidence type="ECO:0000313" key="1">
    <source>
        <dbReference type="EMBL" id="MBB6144302.1"/>
    </source>
</evidence>
<name>A0A841JSC7_9BACT</name>
<reference evidence="1 2" key="1">
    <citation type="submission" date="2020-08" db="EMBL/GenBank/DDBJ databases">
        <title>Genomic Encyclopedia of Type Strains, Phase IV (KMG-IV): sequencing the most valuable type-strain genomes for metagenomic binning, comparative biology and taxonomic classification.</title>
        <authorList>
            <person name="Goeker M."/>
        </authorList>
    </citation>
    <scope>NUCLEOTIDE SEQUENCE [LARGE SCALE GENOMIC DNA]</scope>
    <source>
        <strain evidence="1 2">DSM 103733</strain>
    </source>
</reference>
<dbReference type="AlphaFoldDB" id="A0A841JSC7"/>
<dbReference type="OrthoDB" id="8910972at2"/>
<evidence type="ECO:0008006" key="3">
    <source>
        <dbReference type="Google" id="ProtNLM"/>
    </source>
</evidence>